<comment type="similarity">
    <text evidence="1">Belongs to the PPR family. PCMP-H subfamily.</text>
</comment>
<evidence type="ECO:0000313" key="5">
    <source>
        <dbReference type="EMBL" id="KAK1406634.1"/>
    </source>
</evidence>
<feature type="repeat" description="PPR" evidence="3">
    <location>
        <begin position="193"/>
        <end position="227"/>
    </location>
</feature>
<dbReference type="FunFam" id="1.25.40.10:FF:000598">
    <property type="entry name" value="pentatricopeptide repeat-containing protein At1g20230 isoform X2"/>
    <property type="match status" value="1"/>
</dbReference>
<dbReference type="Pfam" id="PF01535">
    <property type="entry name" value="PPR"/>
    <property type="match status" value="6"/>
</dbReference>
<dbReference type="GO" id="GO:0009451">
    <property type="term" value="P:RNA modification"/>
    <property type="evidence" value="ECO:0007669"/>
    <property type="project" value="InterPro"/>
</dbReference>
<keyword evidence="2" id="KW-0677">Repeat</keyword>
<dbReference type="Pfam" id="PF14432">
    <property type="entry name" value="DYW_deaminase"/>
    <property type="match status" value="1"/>
</dbReference>
<dbReference type="PANTHER" id="PTHR47926:SF386">
    <property type="entry name" value="PENTATRICOPEPTIDE REPEAT-CONTAINING PROTEIN"/>
    <property type="match status" value="1"/>
</dbReference>
<dbReference type="InterPro" id="IPR046848">
    <property type="entry name" value="E_motif"/>
</dbReference>
<feature type="repeat" description="PPR" evidence="3">
    <location>
        <begin position="364"/>
        <end position="398"/>
    </location>
</feature>
<dbReference type="FunFam" id="1.25.40.10:FF:000144">
    <property type="entry name" value="Pentatricopeptide repeat-containing protein, mitochondrial"/>
    <property type="match status" value="1"/>
</dbReference>
<feature type="repeat" description="PPR" evidence="3">
    <location>
        <begin position="465"/>
        <end position="499"/>
    </location>
</feature>
<dbReference type="GO" id="GO:0008270">
    <property type="term" value="F:zinc ion binding"/>
    <property type="evidence" value="ECO:0007669"/>
    <property type="project" value="InterPro"/>
</dbReference>
<dbReference type="PANTHER" id="PTHR47926">
    <property type="entry name" value="PENTATRICOPEPTIDE REPEAT-CONTAINING PROTEIN"/>
    <property type="match status" value="1"/>
</dbReference>
<proteinExistence type="inferred from homology"/>
<dbReference type="Pfam" id="PF20431">
    <property type="entry name" value="E_motif"/>
    <property type="match status" value="1"/>
</dbReference>
<dbReference type="InterPro" id="IPR032867">
    <property type="entry name" value="DYW_dom"/>
</dbReference>
<dbReference type="NCBIfam" id="TIGR00756">
    <property type="entry name" value="PPR"/>
    <property type="match status" value="8"/>
</dbReference>
<evidence type="ECO:0000256" key="3">
    <source>
        <dbReference type="PROSITE-ProRule" id="PRU00708"/>
    </source>
</evidence>
<evidence type="ECO:0000313" key="6">
    <source>
        <dbReference type="Proteomes" id="UP001229421"/>
    </source>
</evidence>
<dbReference type="GO" id="GO:0003723">
    <property type="term" value="F:RNA binding"/>
    <property type="evidence" value="ECO:0007669"/>
    <property type="project" value="InterPro"/>
</dbReference>
<protein>
    <recommendedName>
        <fullName evidence="4">DYW domain-containing protein</fullName>
    </recommendedName>
</protein>
<gene>
    <name evidence="5" type="ORF">QVD17_42110</name>
</gene>
<keyword evidence="6" id="KW-1185">Reference proteome</keyword>
<accession>A0AAD8JNG7</accession>
<feature type="repeat" description="PPR" evidence="3">
    <location>
        <begin position="500"/>
        <end position="535"/>
    </location>
</feature>
<feature type="repeat" description="PPR" evidence="3">
    <location>
        <begin position="92"/>
        <end position="126"/>
    </location>
</feature>
<feature type="domain" description="DYW" evidence="4">
    <location>
        <begin position="682"/>
        <end position="772"/>
    </location>
</feature>
<dbReference type="InterPro" id="IPR011990">
    <property type="entry name" value="TPR-like_helical_dom_sf"/>
</dbReference>
<comment type="caution">
    <text evidence="5">The sequence shown here is derived from an EMBL/GenBank/DDBJ whole genome shotgun (WGS) entry which is preliminary data.</text>
</comment>
<dbReference type="EMBL" id="JAUHHV010000012">
    <property type="protein sequence ID" value="KAK1406634.1"/>
    <property type="molecule type" value="Genomic_DNA"/>
</dbReference>
<evidence type="ECO:0000256" key="1">
    <source>
        <dbReference type="ARBA" id="ARBA00006643"/>
    </source>
</evidence>
<name>A0AAD8JNG7_TARER</name>
<feature type="repeat" description="PPR" evidence="3">
    <location>
        <begin position="228"/>
        <end position="262"/>
    </location>
</feature>
<dbReference type="Gene3D" id="1.25.40.10">
    <property type="entry name" value="Tetratricopeptide repeat domain"/>
    <property type="match status" value="5"/>
</dbReference>
<organism evidence="5 6">
    <name type="scientific">Tagetes erecta</name>
    <name type="common">African marigold</name>
    <dbReference type="NCBI Taxonomy" id="13708"/>
    <lineage>
        <taxon>Eukaryota</taxon>
        <taxon>Viridiplantae</taxon>
        <taxon>Streptophyta</taxon>
        <taxon>Embryophyta</taxon>
        <taxon>Tracheophyta</taxon>
        <taxon>Spermatophyta</taxon>
        <taxon>Magnoliopsida</taxon>
        <taxon>eudicotyledons</taxon>
        <taxon>Gunneridae</taxon>
        <taxon>Pentapetalae</taxon>
        <taxon>asterids</taxon>
        <taxon>campanulids</taxon>
        <taxon>Asterales</taxon>
        <taxon>Asteraceae</taxon>
        <taxon>Asteroideae</taxon>
        <taxon>Heliantheae alliance</taxon>
        <taxon>Tageteae</taxon>
        <taxon>Tagetes</taxon>
    </lineage>
</organism>
<dbReference type="Proteomes" id="UP001229421">
    <property type="component" value="Unassembled WGS sequence"/>
</dbReference>
<dbReference type="AlphaFoldDB" id="A0AAD8JNG7"/>
<feature type="repeat" description="PPR" evidence="3">
    <location>
        <begin position="329"/>
        <end position="363"/>
    </location>
</feature>
<dbReference type="FunFam" id="1.25.40.10:FF:000366">
    <property type="entry name" value="Pentatricopeptide (PPR) repeat-containing protein"/>
    <property type="match status" value="1"/>
</dbReference>
<evidence type="ECO:0000256" key="2">
    <source>
        <dbReference type="ARBA" id="ARBA00022737"/>
    </source>
</evidence>
<dbReference type="Pfam" id="PF13041">
    <property type="entry name" value="PPR_2"/>
    <property type="match status" value="2"/>
</dbReference>
<reference evidence="5" key="1">
    <citation type="journal article" date="2023" name="bioRxiv">
        <title>Improved chromosome-level genome assembly for marigold (Tagetes erecta).</title>
        <authorList>
            <person name="Jiang F."/>
            <person name="Yuan L."/>
            <person name="Wang S."/>
            <person name="Wang H."/>
            <person name="Xu D."/>
            <person name="Wang A."/>
            <person name="Fan W."/>
        </authorList>
    </citation>
    <scope>NUCLEOTIDE SEQUENCE</scope>
    <source>
        <strain evidence="5">WSJ</strain>
        <tissue evidence="5">Leaf</tissue>
    </source>
</reference>
<dbReference type="InterPro" id="IPR046960">
    <property type="entry name" value="PPR_At4g14850-like_plant"/>
</dbReference>
<evidence type="ECO:0000259" key="4">
    <source>
        <dbReference type="Pfam" id="PF14432"/>
    </source>
</evidence>
<dbReference type="InterPro" id="IPR002885">
    <property type="entry name" value="PPR_rpt"/>
</dbReference>
<dbReference type="PROSITE" id="PS51375">
    <property type="entry name" value="PPR"/>
    <property type="match status" value="7"/>
</dbReference>
<sequence length="772" mass="86091">MYLNKGKANTNTITMSKQALRVLNNHHSTTIIFNSLNTTTLSLPQTRQIHAQIIRIGLHLNSHFTTKLLSLYANHLQFTQSNNLIKSIQHPDVFTFSTLIHAYSKLNHFTQTIYFFSQMISHGLVPDTRVIPSVVKSCTGLYDLKRGKQVHGFCLTSGLFQDSFVQSSFIHLYVKCGQLSYARKVFDEMSEQDVVSCSALVSGYARDGCVKEVKLVFGRMIEIGVEPNLVSWNGMVAGFNQSGLCLEAVMVFREMHLSGFKPDGTTVSSVLPAVGDLEDVMVGVQIHGYVYKQGFGSDKCVVSALIDMYGKCSCVGMMSLVFEEMPDRDVGACNALVSGFARNGLTDDALEAFNRLRNQELELNVVSWTSIIACCSQHGKDIEALDLFREMQVSGVKPNAVTIPCLLPACGNIAALMHGKAAHGFSLRTGISDNVYVGSALIDMYANCGRINLARLCFDRMPIRNIVCWNAIMGGYAMHGNAKEVIEIFHLMAKSDQKPDFITFTSLLSACSHSGFTEQGEQFFNKMSKDYGIKPRIEHYACLVTLLSRAGKLKEAFSTIENMPFEPDACVWGALLSSCRVHNNIKLAEMAANKLFELEPNNPGNYVLLSNIYANKGLWKEVDRVRDLMKSMGMKKNPGCSWIEIKNKVHMLLAGDASHPQMSEVLEKLDNMSMEMKKFGCLPVTSFVLQDVEDQEKEHILCGHSEKLAVVLGLLNTPQGSTLQVIKNLRICGDCHDFIKFISKFEQRQIFVRDTNRFHHFKDGLCSCGDYW</sequence>
<dbReference type="FunFam" id="1.25.40.10:FF:000393">
    <property type="entry name" value="Pentatricopeptide repeat-containing protein At1g20230"/>
    <property type="match status" value="1"/>
</dbReference>